<evidence type="ECO:0000256" key="14">
    <source>
        <dbReference type="SAM" id="Phobius"/>
    </source>
</evidence>
<keyword evidence="12" id="KW-0040">ANK repeat</keyword>
<feature type="region of interest" description="Disordered" evidence="13">
    <location>
        <begin position="1391"/>
        <end position="1413"/>
    </location>
</feature>
<feature type="transmembrane region" description="Helical" evidence="14">
    <location>
        <begin position="28"/>
        <end position="53"/>
    </location>
</feature>
<dbReference type="EMBL" id="CAXAMN010029027">
    <property type="protein sequence ID" value="CAK9118465.1"/>
    <property type="molecule type" value="Genomic_DNA"/>
</dbReference>
<comment type="caution">
    <text evidence="15">The sequence shown here is derived from an EMBL/GenBank/DDBJ whole genome shotgun (WGS) entry which is preliminary data.</text>
</comment>
<feature type="transmembrane region" description="Helical" evidence="14">
    <location>
        <begin position="721"/>
        <end position="741"/>
    </location>
</feature>
<feature type="transmembrane region" description="Helical" evidence="14">
    <location>
        <begin position="858"/>
        <end position="879"/>
    </location>
</feature>
<evidence type="ECO:0000256" key="4">
    <source>
        <dbReference type="ARBA" id="ARBA00022448"/>
    </source>
</evidence>
<feature type="repeat" description="ANK" evidence="12">
    <location>
        <begin position="1195"/>
        <end position="1227"/>
    </location>
</feature>
<dbReference type="Pfam" id="PF12796">
    <property type="entry name" value="Ank_2"/>
    <property type="match status" value="2"/>
</dbReference>
<dbReference type="PANTHER" id="PTHR23516">
    <property type="entry name" value="SAM (S-ADENOSYL METHIONINE) TRANSPORTER"/>
    <property type="match status" value="1"/>
</dbReference>
<proteinExistence type="predicted"/>
<evidence type="ECO:0000256" key="10">
    <source>
        <dbReference type="ARBA" id="ARBA00030646"/>
    </source>
</evidence>
<keyword evidence="9 14" id="KW-0472">Membrane</keyword>
<organism evidence="15 16">
    <name type="scientific">Durusdinium trenchii</name>
    <dbReference type="NCBI Taxonomy" id="1381693"/>
    <lineage>
        <taxon>Eukaryota</taxon>
        <taxon>Sar</taxon>
        <taxon>Alveolata</taxon>
        <taxon>Dinophyceae</taxon>
        <taxon>Suessiales</taxon>
        <taxon>Symbiodiniaceae</taxon>
        <taxon>Durusdinium</taxon>
    </lineage>
</organism>
<protein>
    <recommendedName>
        <fullName evidence="3">Molybdate-anion transporter</fullName>
    </recommendedName>
    <alternativeName>
        <fullName evidence="10">Major facilitator superfamily domain-containing protein 5</fullName>
    </alternativeName>
    <alternativeName>
        <fullName evidence="11">Molybdate transporter 2 homolog</fullName>
    </alternativeName>
</protein>
<feature type="transmembrane region" description="Helical" evidence="14">
    <location>
        <begin position="753"/>
        <end position="771"/>
    </location>
</feature>
<feature type="transmembrane region" description="Helical" evidence="14">
    <location>
        <begin position="811"/>
        <end position="838"/>
    </location>
</feature>
<evidence type="ECO:0000256" key="5">
    <source>
        <dbReference type="ARBA" id="ARBA00022475"/>
    </source>
</evidence>
<name>A0ABP0T191_9DINO</name>
<dbReference type="SUPFAM" id="SSF48403">
    <property type="entry name" value="Ankyrin repeat"/>
    <property type="match status" value="1"/>
</dbReference>
<comment type="subcellular location">
    <subcellularLocation>
        <location evidence="2">Cell membrane</location>
        <topology evidence="2">Multi-pass membrane protein</topology>
    </subcellularLocation>
</comment>
<feature type="transmembrane region" description="Helical" evidence="14">
    <location>
        <begin position="946"/>
        <end position="965"/>
    </location>
</feature>
<keyword evidence="8" id="KW-0406">Ion transport</keyword>
<feature type="transmembrane region" description="Helical" evidence="14">
    <location>
        <begin position="1040"/>
        <end position="1057"/>
    </location>
</feature>
<feature type="repeat" description="ANK" evidence="12">
    <location>
        <begin position="1453"/>
        <end position="1489"/>
    </location>
</feature>
<dbReference type="SMART" id="SM00248">
    <property type="entry name" value="ANK"/>
    <property type="match status" value="5"/>
</dbReference>
<dbReference type="InterPro" id="IPR002110">
    <property type="entry name" value="Ankyrin_rpt"/>
</dbReference>
<dbReference type="InterPro" id="IPR036770">
    <property type="entry name" value="Ankyrin_rpt-contain_sf"/>
</dbReference>
<feature type="compositionally biased region" description="Low complexity" evidence="13">
    <location>
        <begin position="1355"/>
        <end position="1374"/>
    </location>
</feature>
<gene>
    <name evidence="15" type="ORF">CCMP2556_LOCUS55543</name>
</gene>
<dbReference type="PANTHER" id="PTHR23516:SF1">
    <property type="entry name" value="MOLYBDATE-ANION TRANSPORTER"/>
    <property type="match status" value="1"/>
</dbReference>
<evidence type="ECO:0000256" key="8">
    <source>
        <dbReference type="ARBA" id="ARBA00023065"/>
    </source>
</evidence>
<evidence type="ECO:0000256" key="13">
    <source>
        <dbReference type="SAM" id="MobiDB-lite"/>
    </source>
</evidence>
<feature type="transmembrane region" description="Helical" evidence="14">
    <location>
        <begin position="1063"/>
        <end position="1083"/>
    </location>
</feature>
<evidence type="ECO:0000256" key="11">
    <source>
        <dbReference type="ARBA" id="ARBA00032555"/>
    </source>
</evidence>
<dbReference type="Gene3D" id="1.25.40.20">
    <property type="entry name" value="Ankyrin repeat-containing domain"/>
    <property type="match status" value="2"/>
</dbReference>
<keyword evidence="4" id="KW-0813">Transport</keyword>
<evidence type="ECO:0000256" key="7">
    <source>
        <dbReference type="ARBA" id="ARBA00022989"/>
    </source>
</evidence>
<sequence length="1579" mass="172971">MTSLSIFCGCFVLGEGYCSVPWVWHAGLVGILAGICVWVCHILASFLAIGSLFKSLLDLHRVLQRAVKLADTPTAAKTCLKRARRFAASQLLGVSFSMLLTTLVVPFAGFQSSPYADHSYSIYSADTIHIIVSLGVLVQVFDALGNAAAVKELDEAFSAVGTSMGTCLERDVVRRAIIPLTRAEETAYSVSTLNRAGARRAEVMVTHNWGNNFNDLLAAVISDNLQECSFRMAGQLLREDSHLLREILTKTGRLNVSYWICAFAVNQHMSICHSNPYDRDPLTNELHPVCRCSCVNLVDSDGRSTDSEINKFDDMMYHLASTGSCRQVIAVDQSFDLFQRAWCVAEIAEAKRLHMRQSLKLLSKAAIEQRAQSLGRLDIRNMGASSEKDKELILGKIGSIDHFNAELQSLIFDPKSGLFASWSAMDSVQQMSEVGRLIRWGMADGNAIQLPCPQVARAQAAYGFLGKAQRQELVEKALQESNVKDYRSALEDVYLERDRARARLKSRGEKDPGPIFMTPGCQKTLRRLEAEGHNLLTRARRQSKEKLTWVIGLASLGPGDGTAAFEVPPGAARYWDTMEWSKEFTRSARPWDLASPILDPLLETLEDARICGADTSLRRRAEALLFMTVIRGIEVLQGSYLAQNAVQTPERNFSRLLLPALCLSLMLAYLARPAVMEELPAGFHKHLVSYLAVWMCCVAADWLQGPYLYALYAAYGYSESAIMALFVGGYGASGICSCGIGSLADCFGRKKCCMAYCIFHGLAGLLMHWNLYPVLMLGRICGGIGTALLFSCFECWMVSEHTFRHRFSSNLLSYTFGLKFFSMYFVAVLAGMAAQLLVDQTPLRPSLGGASFYVGGYTLPYDLSAGLLCLGFILIALLWTENYGQACSGTAEPVQPDALRWLIKDPKCRRLCFVVAIFEGSMYVFVSNWTPALDGDQAESSVPHGLIFALFMLSASSGASVATLLRARHGHTARPKRQLRIILLLCVVAFAVASRSACGATGCCFIAFMTFEFCVGWYFPCIGLMKSEAVPEAIRGSMYNLFRVPLNLLVLLLLLTRMSSQTRFAICAGLFALAVLATFGLIVRQALDIADAALHVAELEDPGEVMKRYWKAEEEVFRSKLRSIEKSCPDFHTAVRDGDVDLVTWLLDTEQANPLEIDPEKGIPPLVQAAKAGDLAMCELLLDQGADIDARCSTDGTSSLHWACHSRTFRVVKLLLARRANPRLQDKRGHDALVKLVRRDVSTPAETCALSWHLQRSHRLAGPEETAGKMSIEDAKICAENLPETVGFSAHGVLEEVTLGSFYISFHGPGRAFVEDIPPPVKKKKKKKGEAVAPKAVPAEAVEAAVEVPAEEVPETAPVEAAPEAPVEAGAAEEAVQDAFPEEIPEVLEGEAEVDQTVEEVESEEESDDEPEELIWSHADPEWTSFLKVKNNAAHDVIALLSAAADPCAEDLDGLTALHHHLLSSPSRGSLDCVQALLRGGADVNHRDTHRSTTPFLLAVQSKRTDLVKAMLAHAWPPVDVDSQAPDGVCALALAQSLGAREIADLLRKAGASDWAGAELHLGSRTIFTYDTRKPPVNN</sequence>
<dbReference type="SUPFAM" id="SSF103473">
    <property type="entry name" value="MFS general substrate transporter"/>
    <property type="match status" value="1"/>
</dbReference>
<comment type="function">
    <text evidence="1">Mediates high-affinity intracellular uptake of the rare oligo-element molybdenum.</text>
</comment>
<dbReference type="InterPro" id="IPR008509">
    <property type="entry name" value="MOT2/MFSD5"/>
</dbReference>
<feature type="transmembrane region" description="Helical" evidence="14">
    <location>
        <begin position="777"/>
        <end position="799"/>
    </location>
</feature>
<dbReference type="InterPro" id="IPR036259">
    <property type="entry name" value="MFS_trans_sf"/>
</dbReference>
<evidence type="ECO:0000256" key="12">
    <source>
        <dbReference type="PROSITE-ProRule" id="PRU00023"/>
    </source>
</evidence>
<keyword evidence="7 14" id="KW-1133">Transmembrane helix</keyword>
<keyword evidence="16" id="KW-1185">Reference proteome</keyword>
<evidence type="ECO:0000256" key="6">
    <source>
        <dbReference type="ARBA" id="ARBA00022692"/>
    </source>
</evidence>
<evidence type="ECO:0000256" key="9">
    <source>
        <dbReference type="ARBA" id="ARBA00023136"/>
    </source>
</evidence>
<evidence type="ECO:0000313" key="15">
    <source>
        <dbReference type="EMBL" id="CAK9118465.1"/>
    </source>
</evidence>
<feature type="transmembrane region" description="Helical" evidence="14">
    <location>
        <begin position="91"/>
        <end position="110"/>
    </location>
</feature>
<evidence type="ECO:0000256" key="3">
    <source>
        <dbReference type="ARBA" id="ARBA00021242"/>
    </source>
</evidence>
<dbReference type="Gene3D" id="1.20.1250.20">
    <property type="entry name" value="MFS general substrate transporter like domains"/>
    <property type="match status" value="1"/>
</dbReference>
<keyword evidence="5" id="KW-1003">Cell membrane</keyword>
<accession>A0ABP0T191</accession>
<dbReference type="CDD" id="cd17487">
    <property type="entry name" value="MFS_MFSD5_like"/>
    <property type="match status" value="1"/>
</dbReference>
<evidence type="ECO:0000256" key="1">
    <source>
        <dbReference type="ARBA" id="ARBA00003019"/>
    </source>
</evidence>
<dbReference type="PROSITE" id="PS50088">
    <property type="entry name" value="ANK_REPEAT"/>
    <property type="match status" value="3"/>
</dbReference>
<evidence type="ECO:0000313" key="16">
    <source>
        <dbReference type="Proteomes" id="UP001642484"/>
    </source>
</evidence>
<feature type="repeat" description="ANK" evidence="12">
    <location>
        <begin position="1161"/>
        <end position="1193"/>
    </location>
</feature>
<dbReference type="Proteomes" id="UP001642484">
    <property type="component" value="Unassembled WGS sequence"/>
</dbReference>
<feature type="transmembrane region" description="Helical" evidence="14">
    <location>
        <begin position="908"/>
        <end position="926"/>
    </location>
</feature>
<reference evidence="15 16" key="1">
    <citation type="submission" date="2024-02" db="EMBL/GenBank/DDBJ databases">
        <authorList>
            <person name="Chen Y."/>
            <person name="Shah S."/>
            <person name="Dougan E. K."/>
            <person name="Thang M."/>
            <person name="Chan C."/>
        </authorList>
    </citation>
    <scope>NUCLEOTIDE SEQUENCE [LARGE SCALE GENOMIC DNA]</scope>
</reference>
<feature type="region of interest" description="Disordered" evidence="13">
    <location>
        <begin position="1349"/>
        <end position="1374"/>
    </location>
</feature>
<keyword evidence="6 14" id="KW-0812">Transmembrane</keyword>
<dbReference type="Pfam" id="PF05631">
    <property type="entry name" value="MFS_5"/>
    <property type="match status" value="1"/>
</dbReference>
<feature type="transmembrane region" description="Helical" evidence="14">
    <location>
        <begin position="656"/>
        <end position="675"/>
    </location>
</feature>
<dbReference type="PROSITE" id="PS50297">
    <property type="entry name" value="ANK_REP_REGION"/>
    <property type="match status" value="2"/>
</dbReference>
<evidence type="ECO:0000256" key="2">
    <source>
        <dbReference type="ARBA" id="ARBA00004651"/>
    </source>
</evidence>